<evidence type="ECO:0000313" key="2">
    <source>
        <dbReference type="Proteomes" id="UP000199181"/>
    </source>
</evidence>
<name>A0A1I0FLW6_9BACT</name>
<organism evidence="1 2">
    <name type="scientific">Stigmatella erecta</name>
    <dbReference type="NCBI Taxonomy" id="83460"/>
    <lineage>
        <taxon>Bacteria</taxon>
        <taxon>Pseudomonadati</taxon>
        <taxon>Myxococcota</taxon>
        <taxon>Myxococcia</taxon>
        <taxon>Myxococcales</taxon>
        <taxon>Cystobacterineae</taxon>
        <taxon>Archangiaceae</taxon>
        <taxon>Stigmatella</taxon>
    </lineage>
</organism>
<proteinExistence type="predicted"/>
<gene>
    <name evidence="1" type="ORF">SAMN05443639_103468</name>
</gene>
<evidence type="ECO:0000313" key="1">
    <source>
        <dbReference type="EMBL" id="SET59221.1"/>
    </source>
</evidence>
<dbReference type="AlphaFoldDB" id="A0A1I0FLW6"/>
<keyword evidence="2" id="KW-1185">Reference proteome</keyword>
<dbReference type="Proteomes" id="UP000199181">
    <property type="component" value="Unassembled WGS sequence"/>
</dbReference>
<accession>A0A1I0FLW6</accession>
<sequence length="46" mass="4992">MMHGSSDVNASLSTTMRMADALIRAGKHFEMLIMPVFSVRALGGPR</sequence>
<dbReference type="EMBL" id="FOIJ01000003">
    <property type="protein sequence ID" value="SET59221.1"/>
    <property type="molecule type" value="Genomic_DNA"/>
</dbReference>
<protein>
    <submittedName>
        <fullName evidence="1">Uncharacterized protein</fullName>
    </submittedName>
</protein>
<reference evidence="2" key="1">
    <citation type="submission" date="2016-10" db="EMBL/GenBank/DDBJ databases">
        <authorList>
            <person name="Varghese N."/>
            <person name="Submissions S."/>
        </authorList>
    </citation>
    <scope>NUCLEOTIDE SEQUENCE [LARGE SCALE GENOMIC DNA]</scope>
    <source>
        <strain evidence="2">DSM 16858</strain>
    </source>
</reference>
<dbReference type="RefSeq" id="WP_177233550.1">
    <property type="nucleotide sequence ID" value="NZ_FOIJ01000003.1"/>
</dbReference>